<evidence type="ECO:0000256" key="3">
    <source>
        <dbReference type="PROSITE-ProRule" id="PRU00169"/>
    </source>
</evidence>
<dbReference type="InterPro" id="IPR001789">
    <property type="entry name" value="Sig_transdc_resp-reg_receiver"/>
</dbReference>
<evidence type="ECO:0000256" key="1">
    <source>
        <dbReference type="ARBA" id="ARBA00022553"/>
    </source>
</evidence>
<dbReference type="InterPro" id="IPR050595">
    <property type="entry name" value="Bact_response_regulator"/>
</dbReference>
<evidence type="ECO:0000313" key="5">
    <source>
        <dbReference type="EMBL" id="QDT12080.1"/>
    </source>
</evidence>
<keyword evidence="1 3" id="KW-0597">Phosphoprotein</keyword>
<evidence type="ECO:0000259" key="4">
    <source>
        <dbReference type="PROSITE" id="PS50110"/>
    </source>
</evidence>
<reference evidence="5 6" key="1">
    <citation type="submission" date="2019-02" db="EMBL/GenBank/DDBJ databases">
        <title>Deep-cultivation of Planctomycetes and their phenomic and genomic characterization uncovers novel biology.</title>
        <authorList>
            <person name="Wiegand S."/>
            <person name="Jogler M."/>
            <person name="Boedeker C."/>
            <person name="Pinto D."/>
            <person name="Vollmers J."/>
            <person name="Rivas-Marin E."/>
            <person name="Kohn T."/>
            <person name="Peeters S.H."/>
            <person name="Heuer A."/>
            <person name="Rast P."/>
            <person name="Oberbeckmann S."/>
            <person name="Bunk B."/>
            <person name="Jeske O."/>
            <person name="Meyerdierks A."/>
            <person name="Storesund J.E."/>
            <person name="Kallscheuer N."/>
            <person name="Luecker S."/>
            <person name="Lage O.M."/>
            <person name="Pohl T."/>
            <person name="Merkel B.J."/>
            <person name="Hornburger P."/>
            <person name="Mueller R.-W."/>
            <person name="Bruemmer F."/>
            <person name="Labrenz M."/>
            <person name="Spormann A.M."/>
            <person name="Op den Camp H."/>
            <person name="Overmann J."/>
            <person name="Amann R."/>
            <person name="Jetten M.S.M."/>
            <person name="Mascher T."/>
            <person name="Medema M.H."/>
            <person name="Devos D.P."/>
            <person name="Kaster A.-K."/>
            <person name="Ovreas L."/>
            <person name="Rohde M."/>
            <person name="Galperin M.Y."/>
            <person name="Jogler C."/>
        </authorList>
    </citation>
    <scope>NUCLEOTIDE SEQUENCE [LARGE SCALE GENOMIC DNA]</scope>
    <source>
        <strain evidence="5 6">K23_9</strain>
    </source>
</reference>
<accession>A0A517NY84</accession>
<dbReference type="AlphaFoldDB" id="A0A517NY84"/>
<evidence type="ECO:0000313" key="6">
    <source>
        <dbReference type="Proteomes" id="UP000319817"/>
    </source>
</evidence>
<dbReference type="RefSeq" id="WP_419189167.1">
    <property type="nucleotide sequence ID" value="NZ_CP036526.1"/>
</dbReference>
<dbReference type="InterPro" id="IPR011006">
    <property type="entry name" value="CheY-like_superfamily"/>
</dbReference>
<keyword evidence="6" id="KW-1185">Reference proteome</keyword>
<dbReference type="SUPFAM" id="SSF52172">
    <property type="entry name" value="CheY-like"/>
    <property type="match status" value="1"/>
</dbReference>
<dbReference type="PANTHER" id="PTHR44591">
    <property type="entry name" value="STRESS RESPONSE REGULATOR PROTEIN 1"/>
    <property type="match status" value="1"/>
</dbReference>
<gene>
    <name evidence="5" type="primary">phoP_5</name>
    <name evidence="5" type="ORF">K239x_40880</name>
</gene>
<feature type="domain" description="Response regulatory" evidence="4">
    <location>
        <begin position="5"/>
        <end position="120"/>
    </location>
</feature>
<dbReference type="Gene3D" id="3.40.50.2300">
    <property type="match status" value="1"/>
</dbReference>
<proteinExistence type="predicted"/>
<protein>
    <submittedName>
        <fullName evidence="5">Alkaline phosphatase synthesis transcriptional regulatory protein PhoP</fullName>
    </submittedName>
</protein>
<dbReference type="PROSITE" id="PS50110">
    <property type="entry name" value="RESPONSE_REGULATORY"/>
    <property type="match status" value="1"/>
</dbReference>
<name>A0A517NY84_9BACT</name>
<sequence length="127" mass="13542">MEIKKILIAEDNPGLARVLAFKFKSCGYTPVSCADGQLAWDAFQADQFAAVVSDQEMPNMTGVELCQHVRSVNPDIPLFLVTGRQLELANTDAVASLDLSQIFAKPFSPGNVVKAVEAAIVKCGASA</sequence>
<evidence type="ECO:0000256" key="2">
    <source>
        <dbReference type="ARBA" id="ARBA00023012"/>
    </source>
</evidence>
<dbReference type="EMBL" id="CP036526">
    <property type="protein sequence ID" value="QDT12080.1"/>
    <property type="molecule type" value="Genomic_DNA"/>
</dbReference>
<dbReference type="PANTHER" id="PTHR44591:SF14">
    <property type="entry name" value="PROTEIN PILG"/>
    <property type="match status" value="1"/>
</dbReference>
<dbReference type="GO" id="GO:0000160">
    <property type="term" value="P:phosphorelay signal transduction system"/>
    <property type="evidence" value="ECO:0007669"/>
    <property type="project" value="UniProtKB-KW"/>
</dbReference>
<dbReference type="Proteomes" id="UP000319817">
    <property type="component" value="Chromosome"/>
</dbReference>
<feature type="modified residue" description="4-aspartylphosphate" evidence="3">
    <location>
        <position position="54"/>
    </location>
</feature>
<organism evidence="5 6">
    <name type="scientific">Stieleria marina</name>
    <dbReference type="NCBI Taxonomy" id="1930275"/>
    <lineage>
        <taxon>Bacteria</taxon>
        <taxon>Pseudomonadati</taxon>
        <taxon>Planctomycetota</taxon>
        <taxon>Planctomycetia</taxon>
        <taxon>Pirellulales</taxon>
        <taxon>Pirellulaceae</taxon>
        <taxon>Stieleria</taxon>
    </lineage>
</organism>
<dbReference type="SMART" id="SM00448">
    <property type="entry name" value="REC"/>
    <property type="match status" value="1"/>
</dbReference>
<dbReference type="Pfam" id="PF00072">
    <property type="entry name" value="Response_reg"/>
    <property type="match status" value="1"/>
</dbReference>
<keyword evidence="2" id="KW-0902">Two-component regulatory system</keyword>